<dbReference type="EMBL" id="UINC01022665">
    <property type="protein sequence ID" value="SVA92753.1"/>
    <property type="molecule type" value="Genomic_DNA"/>
</dbReference>
<sequence length="32" mass="3909">MLNWLNKISLQKAVIYFFIFIFFVLLVLTIFL</sequence>
<proteinExistence type="predicted"/>
<dbReference type="AlphaFoldDB" id="A0A381ZVI4"/>
<keyword evidence="1" id="KW-0472">Membrane</keyword>
<feature type="non-terminal residue" evidence="2">
    <location>
        <position position="32"/>
    </location>
</feature>
<gene>
    <name evidence="2" type="ORF">METZ01_LOCUS145607</name>
</gene>
<evidence type="ECO:0000256" key="1">
    <source>
        <dbReference type="SAM" id="Phobius"/>
    </source>
</evidence>
<feature type="transmembrane region" description="Helical" evidence="1">
    <location>
        <begin position="13"/>
        <end position="31"/>
    </location>
</feature>
<accession>A0A381ZVI4</accession>
<name>A0A381ZVI4_9ZZZZ</name>
<keyword evidence="1" id="KW-0812">Transmembrane</keyword>
<keyword evidence="1" id="KW-1133">Transmembrane helix</keyword>
<organism evidence="2">
    <name type="scientific">marine metagenome</name>
    <dbReference type="NCBI Taxonomy" id="408172"/>
    <lineage>
        <taxon>unclassified sequences</taxon>
        <taxon>metagenomes</taxon>
        <taxon>ecological metagenomes</taxon>
    </lineage>
</organism>
<protein>
    <submittedName>
        <fullName evidence="2">Uncharacterized protein</fullName>
    </submittedName>
</protein>
<reference evidence="2" key="1">
    <citation type="submission" date="2018-05" db="EMBL/GenBank/DDBJ databases">
        <authorList>
            <person name="Lanie J.A."/>
            <person name="Ng W.-L."/>
            <person name="Kazmierczak K.M."/>
            <person name="Andrzejewski T.M."/>
            <person name="Davidsen T.M."/>
            <person name="Wayne K.J."/>
            <person name="Tettelin H."/>
            <person name="Glass J.I."/>
            <person name="Rusch D."/>
            <person name="Podicherti R."/>
            <person name="Tsui H.-C.T."/>
            <person name="Winkler M.E."/>
        </authorList>
    </citation>
    <scope>NUCLEOTIDE SEQUENCE</scope>
</reference>
<evidence type="ECO:0000313" key="2">
    <source>
        <dbReference type="EMBL" id="SVA92753.1"/>
    </source>
</evidence>